<name>A0AAV0XQJ8_9HEMI</name>
<dbReference type="AlphaFoldDB" id="A0AAV0XQJ8"/>
<proteinExistence type="predicted"/>
<comment type="caution">
    <text evidence="1">The sequence shown here is derived from an EMBL/GenBank/DDBJ whole genome shotgun (WGS) entry which is preliminary data.</text>
</comment>
<dbReference type="EMBL" id="CARXXK010000358">
    <property type="protein sequence ID" value="CAI6370441.1"/>
    <property type="molecule type" value="Genomic_DNA"/>
</dbReference>
<sequence length="688" mass="78525">MSDDLADFLTAWDLSQYIDTFRVDDISNIPSQSSSTESVDLSNLPNLSNISSSSKPTNLLGHLQSTNEGRSLLAAYQETGLLDSVGRKRLCNLVINNELSVDVNIRVSSSRLQELAYEITTVFNKKRTPTYSIPYLSYGPGLKRAAKGKLLDCLNNKRREFRKSGIIRSLKRSSTPSARRSSPLILLPEALQLTNNQLDNDIASVEDSLNWLHNSSDPWSLVDQHWNITAITRLKQQLSKNGQSITSYMTEYPALKKPSGYFLIFKDFDIAYPGFSDKLFQNLPLYQNQIFSLTAEKIKKTKEHSIKQILKYYVQLGAEDHEEASNISAFLYLPFLIGVTISRSKKTKLQWKLSKLEMRDGFITHIRSNAEVQETISRKQEKLLGLGHTQQPFIIIVGPTLSEISNYFVVVDDVFYQLNSILAAVDCCFKTTITFNAEYPVEQCKVVEIVLSISLEENSCFLLEILIGEMNELYIKYSKNTLKPKFHFLTHYPLIIRKFGPVVHFWSMRYEAKHRISKISARSSFNRRNICKTLAIKHQLQLNDIFTKGLLCNNLVIGPSKILHCSKYNLIKSELNLSTEETSIRISWAELKGTRYKVNSILTRDLDDDNPQFVYSVKNIYMYGSENIIFECNLLNTVGFNEHLHAFEIEIPVSNMCFIYQDSLISPIPNTLNVTPDGVRYVTVRDPL</sequence>
<dbReference type="PANTHER" id="PTHR31025">
    <property type="entry name" value="SI:CH211-196P9.1-RELATED"/>
    <property type="match status" value="1"/>
</dbReference>
<keyword evidence="2" id="KW-1185">Reference proteome</keyword>
<evidence type="ECO:0000313" key="1">
    <source>
        <dbReference type="EMBL" id="CAI6370441.1"/>
    </source>
</evidence>
<accession>A0AAV0XQJ8</accession>
<dbReference type="PANTHER" id="PTHR31025:SF29">
    <property type="entry name" value="SI:CH211-196P9.1"/>
    <property type="match status" value="1"/>
</dbReference>
<dbReference type="Proteomes" id="UP001160148">
    <property type="component" value="Unassembled WGS sequence"/>
</dbReference>
<gene>
    <name evidence="1" type="ORF">MEUPH1_LOCUS24557</name>
</gene>
<protein>
    <submittedName>
        <fullName evidence="1">Uncharacterized protein</fullName>
    </submittedName>
</protein>
<reference evidence="1 2" key="1">
    <citation type="submission" date="2023-01" db="EMBL/GenBank/DDBJ databases">
        <authorList>
            <person name="Whitehead M."/>
        </authorList>
    </citation>
    <scope>NUCLEOTIDE SEQUENCE [LARGE SCALE GENOMIC DNA]</scope>
</reference>
<organism evidence="1 2">
    <name type="scientific">Macrosiphum euphorbiae</name>
    <name type="common">potato aphid</name>
    <dbReference type="NCBI Taxonomy" id="13131"/>
    <lineage>
        <taxon>Eukaryota</taxon>
        <taxon>Metazoa</taxon>
        <taxon>Ecdysozoa</taxon>
        <taxon>Arthropoda</taxon>
        <taxon>Hexapoda</taxon>
        <taxon>Insecta</taxon>
        <taxon>Pterygota</taxon>
        <taxon>Neoptera</taxon>
        <taxon>Paraneoptera</taxon>
        <taxon>Hemiptera</taxon>
        <taxon>Sternorrhyncha</taxon>
        <taxon>Aphidomorpha</taxon>
        <taxon>Aphidoidea</taxon>
        <taxon>Aphididae</taxon>
        <taxon>Macrosiphini</taxon>
        <taxon>Macrosiphum</taxon>
    </lineage>
</organism>
<evidence type="ECO:0000313" key="2">
    <source>
        <dbReference type="Proteomes" id="UP001160148"/>
    </source>
</evidence>